<dbReference type="Proteomes" id="UP000053989">
    <property type="component" value="Unassembled WGS sequence"/>
</dbReference>
<keyword evidence="2" id="KW-1185">Reference proteome</keyword>
<organism evidence="1 2">
    <name type="scientific">Scleroderma citrinum Foug A</name>
    <dbReference type="NCBI Taxonomy" id="1036808"/>
    <lineage>
        <taxon>Eukaryota</taxon>
        <taxon>Fungi</taxon>
        <taxon>Dikarya</taxon>
        <taxon>Basidiomycota</taxon>
        <taxon>Agaricomycotina</taxon>
        <taxon>Agaricomycetes</taxon>
        <taxon>Agaricomycetidae</taxon>
        <taxon>Boletales</taxon>
        <taxon>Sclerodermatineae</taxon>
        <taxon>Sclerodermataceae</taxon>
        <taxon>Scleroderma</taxon>
    </lineage>
</organism>
<evidence type="ECO:0000313" key="1">
    <source>
        <dbReference type="EMBL" id="KIM70821.1"/>
    </source>
</evidence>
<proteinExistence type="predicted"/>
<dbReference type="EMBL" id="KN822004">
    <property type="protein sequence ID" value="KIM70821.1"/>
    <property type="molecule type" value="Genomic_DNA"/>
</dbReference>
<dbReference type="AlphaFoldDB" id="A0A0C3ESL7"/>
<protein>
    <submittedName>
        <fullName evidence="1">Uncharacterized protein</fullName>
    </submittedName>
</protein>
<evidence type="ECO:0000313" key="2">
    <source>
        <dbReference type="Proteomes" id="UP000053989"/>
    </source>
</evidence>
<reference evidence="2" key="2">
    <citation type="submission" date="2015-01" db="EMBL/GenBank/DDBJ databases">
        <title>Evolutionary Origins and Diversification of the Mycorrhizal Mutualists.</title>
        <authorList>
            <consortium name="DOE Joint Genome Institute"/>
            <consortium name="Mycorrhizal Genomics Consortium"/>
            <person name="Kohler A."/>
            <person name="Kuo A."/>
            <person name="Nagy L.G."/>
            <person name="Floudas D."/>
            <person name="Copeland A."/>
            <person name="Barry K.W."/>
            <person name="Cichocki N."/>
            <person name="Veneault-Fourrey C."/>
            <person name="LaButti K."/>
            <person name="Lindquist E.A."/>
            <person name="Lipzen A."/>
            <person name="Lundell T."/>
            <person name="Morin E."/>
            <person name="Murat C."/>
            <person name="Riley R."/>
            <person name="Ohm R."/>
            <person name="Sun H."/>
            <person name="Tunlid A."/>
            <person name="Henrissat B."/>
            <person name="Grigoriev I.V."/>
            <person name="Hibbett D.S."/>
            <person name="Martin F."/>
        </authorList>
    </citation>
    <scope>NUCLEOTIDE SEQUENCE [LARGE SCALE GENOMIC DNA]</scope>
    <source>
        <strain evidence="2">Foug A</strain>
    </source>
</reference>
<dbReference type="InParanoid" id="A0A0C3ESL7"/>
<dbReference type="HOGENOM" id="CLU_2655865_0_0_1"/>
<gene>
    <name evidence="1" type="ORF">SCLCIDRAFT_1206985</name>
</gene>
<sequence length="76" mass="8639">MSESNTYENTAQRAVGGLVHCHDNIICIQFPLLHTRHSRTLVYAQVITIATNVAWCRRVDTPWSEIALLRSVEECV</sequence>
<accession>A0A0C3ESL7</accession>
<reference evidence="1 2" key="1">
    <citation type="submission" date="2014-04" db="EMBL/GenBank/DDBJ databases">
        <authorList>
            <consortium name="DOE Joint Genome Institute"/>
            <person name="Kuo A."/>
            <person name="Kohler A."/>
            <person name="Nagy L.G."/>
            <person name="Floudas D."/>
            <person name="Copeland A."/>
            <person name="Barry K.W."/>
            <person name="Cichocki N."/>
            <person name="Veneault-Fourrey C."/>
            <person name="LaButti K."/>
            <person name="Lindquist E.A."/>
            <person name="Lipzen A."/>
            <person name="Lundell T."/>
            <person name="Morin E."/>
            <person name="Murat C."/>
            <person name="Sun H."/>
            <person name="Tunlid A."/>
            <person name="Henrissat B."/>
            <person name="Grigoriev I.V."/>
            <person name="Hibbett D.S."/>
            <person name="Martin F."/>
            <person name="Nordberg H.P."/>
            <person name="Cantor M.N."/>
            <person name="Hua S.X."/>
        </authorList>
    </citation>
    <scope>NUCLEOTIDE SEQUENCE [LARGE SCALE GENOMIC DNA]</scope>
    <source>
        <strain evidence="1 2">Foug A</strain>
    </source>
</reference>
<name>A0A0C3ESL7_9AGAM</name>